<dbReference type="Gene3D" id="3.40.50.10440">
    <property type="entry name" value="Dihydroxyacetone kinase, domain 1"/>
    <property type="match status" value="1"/>
</dbReference>
<dbReference type="EMBL" id="CP101412">
    <property type="protein sequence ID" value="WBB30516.1"/>
    <property type="molecule type" value="Genomic_DNA"/>
</dbReference>
<dbReference type="EMBL" id="CP009761">
    <property type="protein sequence ID" value="AIZ36217.1"/>
    <property type="molecule type" value="Genomic_DNA"/>
</dbReference>
<dbReference type="Gene3D" id="3.30.1180.10">
    <property type="match status" value="1"/>
</dbReference>
<dbReference type="PROSITE" id="PS51482">
    <property type="entry name" value="DEGV"/>
    <property type="match status" value="1"/>
</dbReference>
<dbReference type="Gene3D" id="2.20.28.50">
    <property type="entry name" value="degv family protein"/>
    <property type="match status" value="1"/>
</dbReference>
<evidence type="ECO:0000313" key="2">
    <source>
        <dbReference type="EMBL" id="AIZ36217.1"/>
    </source>
</evidence>
<evidence type="ECO:0000313" key="6">
    <source>
        <dbReference type="Proteomes" id="UP000031386"/>
    </source>
</evidence>
<reference evidence="3" key="2">
    <citation type="submission" date="2020-04" db="EMBL/GenBank/DDBJ databases">
        <title>Deep metagenomics examines the oral microbiome during advanced dental caries in children, revealing novel taxa and co-occurrences with host molecules.</title>
        <authorList>
            <person name="Baker J.L."/>
            <person name="Morton J.T."/>
            <person name="Dinis M."/>
            <person name="Alvarez R."/>
            <person name="Tran N.C."/>
            <person name="Knight R."/>
            <person name="Edlund A."/>
        </authorList>
    </citation>
    <scope>NUCLEOTIDE SEQUENCE</scope>
    <source>
        <strain evidence="3">JCVI_23_bin.11</strain>
    </source>
</reference>
<keyword evidence="6" id="KW-1185">Reference proteome</keyword>
<dbReference type="STRING" id="33033.NW74_02040"/>
<dbReference type="OrthoDB" id="2138472at2"/>
<dbReference type="InterPro" id="IPR043168">
    <property type="entry name" value="DegV_C"/>
</dbReference>
<evidence type="ECO:0000313" key="5">
    <source>
        <dbReference type="EMBL" id="WBB30516.1"/>
    </source>
</evidence>
<protein>
    <submittedName>
        <fullName evidence="3">DegV family protein</fullName>
    </submittedName>
    <submittedName>
        <fullName evidence="2">Fatty acid-binding protein DegV</fullName>
    </submittedName>
</protein>
<name>A0A0B4S051_9FIRM</name>
<evidence type="ECO:0000256" key="1">
    <source>
        <dbReference type="ARBA" id="ARBA00023121"/>
    </source>
</evidence>
<proteinExistence type="predicted"/>
<dbReference type="PANTHER" id="PTHR33434:SF2">
    <property type="entry name" value="FATTY ACID-BINDING PROTEIN TM_1468"/>
    <property type="match status" value="1"/>
</dbReference>
<organism evidence="2 6">
    <name type="scientific">Parvimonas micra</name>
    <dbReference type="NCBI Taxonomy" id="33033"/>
    <lineage>
        <taxon>Bacteria</taxon>
        <taxon>Bacillati</taxon>
        <taxon>Bacillota</taxon>
        <taxon>Tissierellia</taxon>
        <taxon>Tissierellales</taxon>
        <taxon>Peptoniphilaceae</taxon>
        <taxon>Parvimonas</taxon>
    </lineage>
</organism>
<dbReference type="Pfam" id="PF02645">
    <property type="entry name" value="DegV"/>
    <property type="match status" value="1"/>
</dbReference>
<accession>A0A0B4S051</accession>
<dbReference type="Proteomes" id="UP000758611">
    <property type="component" value="Unassembled WGS sequence"/>
</dbReference>
<dbReference type="Proteomes" id="UP001141458">
    <property type="component" value="Unassembled WGS sequence"/>
</dbReference>
<dbReference type="NCBIfam" id="TIGR00762">
    <property type="entry name" value="DegV"/>
    <property type="match status" value="1"/>
</dbReference>
<dbReference type="Proteomes" id="UP001210690">
    <property type="component" value="Chromosome"/>
</dbReference>
<dbReference type="GO" id="GO:0008289">
    <property type="term" value="F:lipid binding"/>
    <property type="evidence" value="ECO:0007669"/>
    <property type="project" value="UniProtKB-KW"/>
</dbReference>
<evidence type="ECO:0000313" key="4">
    <source>
        <dbReference type="EMBL" id="MCZ7407879.1"/>
    </source>
</evidence>
<dbReference type="InterPro" id="IPR003797">
    <property type="entry name" value="DegV"/>
</dbReference>
<dbReference type="KEGG" id="pmic:NW74_02040"/>
<dbReference type="Proteomes" id="UP000031386">
    <property type="component" value="Chromosome"/>
</dbReference>
<dbReference type="EMBL" id="JANDZV010000004">
    <property type="protein sequence ID" value="MCZ7407879.1"/>
    <property type="molecule type" value="Genomic_DNA"/>
</dbReference>
<dbReference type="SUPFAM" id="SSF82549">
    <property type="entry name" value="DAK1/DegV-like"/>
    <property type="match status" value="1"/>
</dbReference>
<dbReference type="RefSeq" id="WP_036715392.1">
    <property type="nucleotide sequence ID" value="NZ_CP009761.1"/>
</dbReference>
<dbReference type="EMBL" id="JABZRE010000044">
    <property type="protein sequence ID" value="MBF1307636.1"/>
    <property type="molecule type" value="Genomic_DNA"/>
</dbReference>
<dbReference type="PANTHER" id="PTHR33434">
    <property type="entry name" value="DEGV DOMAIN-CONTAINING PROTEIN DR_1986-RELATED"/>
    <property type="match status" value="1"/>
</dbReference>
<keyword evidence="1" id="KW-0446">Lipid-binding</keyword>
<dbReference type="AlphaFoldDB" id="A0A0B4S051"/>
<sequence length="276" mass="30996">MIERLIVADSCCDLTEEMKSKLDIELVPLTLQLDDVDYLDDENLDVDKYIEAMRNASSIKTAAPSPKLFMDKFEEAKEVFCVTLSGKLSATYSNACLAKTMVLEKGERLIHVFDTKSAASGETLVALKIQECIDKKMTFQEIVDNVTKYISEMNIFFVLESLDNLIKNGRISKLKAMIASAFSIKPVMQGVNGEIDIYKKVRGLKKAYSELIDAIAENSSNIEEKILVITHCNCLERAKEIKNKIVERYNFKDILIVSARGLSSTYENEGGIIISY</sequence>
<evidence type="ECO:0000313" key="3">
    <source>
        <dbReference type="EMBL" id="MBF1307636.1"/>
    </source>
</evidence>
<dbReference type="InterPro" id="IPR050270">
    <property type="entry name" value="DegV_domain_contain"/>
</dbReference>
<gene>
    <name evidence="3" type="ORF">HXM94_07670</name>
    <name evidence="5" type="ORF">NM222_05980</name>
    <name evidence="4" type="ORF">NND69_05855</name>
    <name evidence="2" type="ORF">NW74_02040</name>
</gene>
<reference evidence="4" key="3">
    <citation type="submission" date="2022-07" db="EMBL/GenBank/DDBJ databases">
        <title>Parvimonas micra travels from the subgingival sulcus of the human oral cavity to the colorectal adenocarcinoma.</title>
        <authorList>
            <person name="Conde-Perez K."/>
            <person name="Buetas E."/>
            <person name="Aja-Macaya P."/>
            <person name="Martin-De Arribas E."/>
            <person name="Iglesias-Corras I."/>
            <person name="Trigo-Tasende N."/>
            <person name="Nasser-Ali M."/>
            <person name="Estevez L.S."/>
            <person name="Rumbo-Feal S."/>
            <person name="Otero-Alen B."/>
            <person name="Noguera J.F."/>
            <person name="Concha A."/>
            <person name="Pardinas-Lopez S."/>
            <person name="Carda-Dieguez M."/>
            <person name="Gomez-Randulfe I."/>
            <person name="Martinez-Lago N."/>
            <person name="Ladra S."/>
            <person name="Aparicio L.A."/>
            <person name="Bou G."/>
            <person name="Mira A."/>
            <person name="Vallejo J.A."/>
            <person name="Poza M."/>
        </authorList>
    </citation>
    <scope>NUCLEOTIDE SEQUENCE</scope>
    <source>
        <strain evidence="5">PM102KC-G-1</strain>
        <strain evidence="4">PM79KC-AC-4</strain>
    </source>
</reference>
<reference evidence="2 6" key="1">
    <citation type="submission" date="2014-10" db="EMBL/GenBank/DDBJ databases">
        <title>Complete genome sequence of Parvimonas micra KCOM 1535 (= ChDC B708).</title>
        <authorList>
            <person name="Kook J.-K."/>
            <person name="Park S.-N."/>
            <person name="Lim Y.K."/>
            <person name="Roh H."/>
        </authorList>
    </citation>
    <scope>NUCLEOTIDE SEQUENCE [LARGE SCALE GENOMIC DNA]</scope>
    <source>
        <strain evidence="2">KCOM 1535</strain>
        <strain evidence="6">KCOM 1535 / ChDC B708</strain>
    </source>
</reference>